<dbReference type="RefSeq" id="WP_198500132.1">
    <property type="nucleotide sequence ID" value="NZ_CP065989.1"/>
</dbReference>
<feature type="transmembrane region" description="Helical" evidence="1">
    <location>
        <begin position="55"/>
        <end position="77"/>
    </location>
</feature>
<feature type="transmembrane region" description="Helical" evidence="1">
    <location>
        <begin position="154"/>
        <end position="173"/>
    </location>
</feature>
<dbReference type="InterPro" id="IPR013901">
    <property type="entry name" value="Anthrone_oxy"/>
</dbReference>
<keyword evidence="1" id="KW-1133">Transmembrane helix</keyword>
<sequence>MITGVLMITGLLVAATLTNGLLAGLFFAFVCAVSPAYRRLDDGEFVRGFRAINSVILRPTFLVVFVGAPLTAVAAAVTGTLRIKVEPGGLGIASDPVGTALLWIGAAASVVSFLITAAVSVPLNQGLDRAPIDTFGQQQAARVTFETRWNRANLARTLTSTLSVFALAAALALG</sequence>
<dbReference type="Proteomes" id="UP000595374">
    <property type="component" value="Chromosome"/>
</dbReference>
<gene>
    <name evidence="2" type="ORF">I6H47_03875</name>
</gene>
<feature type="transmembrane region" description="Helical" evidence="1">
    <location>
        <begin position="6"/>
        <end position="34"/>
    </location>
</feature>
<proteinExistence type="predicted"/>
<evidence type="ECO:0000313" key="3">
    <source>
        <dbReference type="Proteomes" id="UP000595374"/>
    </source>
</evidence>
<dbReference type="EMBL" id="CP065989">
    <property type="protein sequence ID" value="QQB15108.1"/>
    <property type="molecule type" value="Genomic_DNA"/>
</dbReference>
<evidence type="ECO:0000256" key="1">
    <source>
        <dbReference type="SAM" id="Phobius"/>
    </source>
</evidence>
<feature type="transmembrane region" description="Helical" evidence="1">
    <location>
        <begin position="97"/>
        <end position="119"/>
    </location>
</feature>
<organism evidence="2 3">
    <name type="scientific">Brevibacterium casei</name>
    <dbReference type="NCBI Taxonomy" id="33889"/>
    <lineage>
        <taxon>Bacteria</taxon>
        <taxon>Bacillati</taxon>
        <taxon>Actinomycetota</taxon>
        <taxon>Actinomycetes</taxon>
        <taxon>Micrococcales</taxon>
        <taxon>Brevibacteriaceae</taxon>
        <taxon>Brevibacterium</taxon>
    </lineage>
</organism>
<dbReference type="AlphaFoldDB" id="A0A7T4A0K8"/>
<accession>A0A7T4A0K8</accession>
<evidence type="ECO:0000313" key="2">
    <source>
        <dbReference type="EMBL" id="QQB15108.1"/>
    </source>
</evidence>
<keyword evidence="1" id="KW-0812">Transmembrane</keyword>
<dbReference type="Pfam" id="PF08592">
    <property type="entry name" value="Anthrone_oxy"/>
    <property type="match status" value="1"/>
</dbReference>
<protein>
    <submittedName>
        <fullName evidence="2">DUF1772 domain-containing protein</fullName>
    </submittedName>
</protein>
<reference evidence="2 3" key="1">
    <citation type="submission" date="2020-12" db="EMBL/GenBank/DDBJ databases">
        <title>FDA dAtabase for Regulatory Grade micrObial Sequences (FDA-ARGOS): Supporting development and validation of Infectious Disease Dx tests.</title>
        <authorList>
            <person name="Sproer C."/>
            <person name="Gronow S."/>
            <person name="Severitt S."/>
            <person name="Schroder I."/>
            <person name="Tallon L."/>
            <person name="Sadzewicz L."/>
            <person name="Zhao X."/>
            <person name="Boylan J."/>
            <person name="Ott S."/>
            <person name="Bowen H."/>
            <person name="Vavikolanu K."/>
            <person name="Mehta A."/>
            <person name="Aluvathingal J."/>
            <person name="Nadendla S."/>
            <person name="Lowell S."/>
            <person name="Myers T."/>
            <person name="Yan Y."/>
            <person name="Sichtig H."/>
        </authorList>
    </citation>
    <scope>NUCLEOTIDE SEQUENCE [LARGE SCALE GENOMIC DNA]</scope>
    <source>
        <strain evidence="2 3">FDAARGOS_990</strain>
    </source>
</reference>
<name>A0A7T4A0K8_9MICO</name>
<keyword evidence="1" id="KW-0472">Membrane</keyword>